<feature type="compositionally biased region" description="Low complexity" evidence="1">
    <location>
        <begin position="476"/>
        <end position="487"/>
    </location>
</feature>
<evidence type="ECO:0000313" key="3">
    <source>
        <dbReference type="Proteomes" id="UP000664203"/>
    </source>
</evidence>
<keyword evidence="3" id="KW-1185">Reference proteome</keyword>
<name>A0A8H3EDV9_9LECA</name>
<dbReference type="Proteomes" id="UP000664203">
    <property type="component" value="Unassembled WGS sequence"/>
</dbReference>
<evidence type="ECO:0000313" key="2">
    <source>
        <dbReference type="EMBL" id="CAF9903687.1"/>
    </source>
</evidence>
<feature type="region of interest" description="Disordered" evidence="1">
    <location>
        <begin position="697"/>
        <end position="751"/>
    </location>
</feature>
<dbReference type="AlphaFoldDB" id="A0A8H3EDV9"/>
<feature type="region of interest" description="Disordered" evidence="1">
    <location>
        <begin position="664"/>
        <end position="685"/>
    </location>
</feature>
<comment type="caution">
    <text evidence="2">The sequence shown here is derived from an EMBL/GenBank/DDBJ whole genome shotgun (WGS) entry which is preliminary data.</text>
</comment>
<organism evidence="2 3">
    <name type="scientific">Alectoria fallacina</name>
    <dbReference type="NCBI Taxonomy" id="1903189"/>
    <lineage>
        <taxon>Eukaryota</taxon>
        <taxon>Fungi</taxon>
        <taxon>Dikarya</taxon>
        <taxon>Ascomycota</taxon>
        <taxon>Pezizomycotina</taxon>
        <taxon>Lecanoromycetes</taxon>
        <taxon>OSLEUM clade</taxon>
        <taxon>Lecanoromycetidae</taxon>
        <taxon>Lecanorales</taxon>
        <taxon>Lecanorineae</taxon>
        <taxon>Parmeliaceae</taxon>
        <taxon>Alectoria</taxon>
    </lineage>
</organism>
<feature type="compositionally biased region" description="Basic and acidic residues" evidence="1">
    <location>
        <begin position="512"/>
        <end position="538"/>
    </location>
</feature>
<reference evidence="2" key="1">
    <citation type="submission" date="2021-03" db="EMBL/GenBank/DDBJ databases">
        <authorList>
            <person name="Tagirdzhanova G."/>
        </authorList>
    </citation>
    <scope>NUCLEOTIDE SEQUENCE</scope>
</reference>
<proteinExistence type="predicted"/>
<dbReference type="EMBL" id="CAJPDR010000002">
    <property type="protein sequence ID" value="CAF9903687.1"/>
    <property type="molecule type" value="Genomic_DNA"/>
</dbReference>
<dbReference type="OrthoDB" id="5320482at2759"/>
<accession>A0A8H3EDV9</accession>
<sequence length="876" mass="97623">MRALDSEPSNDSAEETEVPAIDTTDSSARPGRHQPGEQKRKRDYDQVSLEEPRVLDASPRSQHGSVWPVLTSSAVGKIPLTLPNQTSTQMIPPVPATTSAHPGQPPNASMQRLSAIETHQLTSAEHKQHNAVIEVSTFFNNKRTPTPQIFRDCLTAPDFFERVLESGNIPEHDIARILIVLPLIEENCFRRQSNMRRDNAGLCLRMLKSEISMAPLMKEVHEDCVEVVPKIAINRLIKVQMMLWERGGERRANGLGRARRVPNSLSLTRQATHFESNLDVAEHSVMFKSMASILSPTTTSHEKDQSPSFAAESDDRERSDPSVNADALPDDHPIHLLAEAQTVYSNGRQPPFVLNKRSEVIKSVVIPTRNGLRPKDEKATKVNIVAKPWDKDFMFWTLDLNNTRYIVKPFNGQAQGGMRYLYWAGPGKDFEQKPLALSFISPSRPPVARISTRRDGIQPDKPSFAPVNRKRSILTDSFESSESSDSSDTSDSEAEGKRMRMTDLAQRVADTGSEKALRQIDDSTSDRADHYTSEKNDLKQQASFQSAPAKRRKTEVSSREIDQLYRLSPPTRRRSDAHIPIRENVPETTQPITSALTRPVNDREERRKQSAMARIEKDLERKFDQIFTPWAGEDRDVSRNTLSMILKVISLMEDNSPQKISRTLNKALNGGDGKRQPAGGRKPTRPYFKALTATLESTKGASVNGGGPDTPPSPSGSTRPQLDHGGLQRTKTVSAKGPGPDPRSILSDGDRQQLDRDLNLDISPSMVLPQQKQTSTTLFIRVAPSLEYLPLKLSECMTPQAFYTKVLGAWGILAESVLKMTVTFTWMDPKDKMRTMAMNSQLEGCFAHLIEQVGEAPSWGAEGNGKCVLDVDILLK</sequence>
<evidence type="ECO:0000256" key="1">
    <source>
        <dbReference type="SAM" id="MobiDB-lite"/>
    </source>
</evidence>
<feature type="region of interest" description="Disordered" evidence="1">
    <location>
        <begin position="1"/>
        <end position="65"/>
    </location>
</feature>
<feature type="region of interest" description="Disordered" evidence="1">
    <location>
        <begin position="445"/>
        <end position="559"/>
    </location>
</feature>
<protein>
    <submittedName>
        <fullName evidence="2">Uncharacterized protein</fullName>
    </submittedName>
</protein>
<gene>
    <name evidence="2" type="ORF">ALECFALPRED_002927</name>
</gene>
<feature type="region of interest" description="Disordered" evidence="1">
    <location>
        <begin position="296"/>
        <end position="330"/>
    </location>
</feature>
<feature type="compositionally biased region" description="Basic and acidic residues" evidence="1">
    <location>
        <begin position="34"/>
        <end position="54"/>
    </location>
</feature>